<evidence type="ECO:0000313" key="8">
    <source>
        <dbReference type="EMBL" id="AYU82690.1"/>
    </source>
</evidence>
<evidence type="ECO:0000256" key="2">
    <source>
        <dbReference type="ARBA" id="ARBA00022614"/>
    </source>
</evidence>
<dbReference type="GO" id="GO:0005634">
    <property type="term" value="C:nucleus"/>
    <property type="evidence" value="ECO:0007669"/>
    <property type="project" value="UniProtKB-SubCell"/>
</dbReference>
<evidence type="ECO:0008006" key="10">
    <source>
        <dbReference type="Google" id="ProtNLM"/>
    </source>
</evidence>
<keyword evidence="9" id="KW-1185">Reference proteome</keyword>
<evidence type="ECO:0000256" key="4">
    <source>
        <dbReference type="ARBA" id="ARBA00023242"/>
    </source>
</evidence>
<dbReference type="EMBL" id="CP029533">
    <property type="protein sequence ID" value="AYU82690.1"/>
    <property type="molecule type" value="Genomic_DNA"/>
</dbReference>
<reference evidence="8 9" key="1">
    <citation type="journal article" date="2018" name="Sci. Rep.">
        <title>A complete Leishmania donovani reference genome identifies novel genetic variations associated with virulence.</title>
        <authorList>
            <person name="Lypaczewski P."/>
            <person name="Hoshizaki J."/>
            <person name="Zhang W.-W."/>
            <person name="McCall L.-I."/>
            <person name="Torcivia-Rodriguez J."/>
            <person name="Simonyan V."/>
            <person name="Kaur A."/>
            <person name="Dewar K."/>
            <person name="Matlashewski G."/>
        </authorList>
    </citation>
    <scope>NUCLEOTIDE SEQUENCE [LARGE SCALE GENOMIC DNA]</scope>
    <source>
        <strain evidence="8 9">LdCL</strain>
    </source>
</reference>
<feature type="region of interest" description="Disordered" evidence="7">
    <location>
        <begin position="318"/>
        <end position="349"/>
    </location>
</feature>
<dbReference type="VEuPathDB" id="TriTrypDB:LdCL_340041200"/>
<name>A0A3S7X8A9_LEIDO</name>
<accession>A0A3S7X8A9</accession>
<organism evidence="8 9">
    <name type="scientific">Leishmania donovani</name>
    <dbReference type="NCBI Taxonomy" id="5661"/>
    <lineage>
        <taxon>Eukaryota</taxon>
        <taxon>Discoba</taxon>
        <taxon>Euglenozoa</taxon>
        <taxon>Kinetoplastea</taxon>
        <taxon>Metakinetoplastina</taxon>
        <taxon>Trypanosomatida</taxon>
        <taxon>Trypanosomatidae</taxon>
        <taxon>Leishmaniinae</taxon>
        <taxon>Leishmania</taxon>
    </lineage>
</organism>
<feature type="compositionally biased region" description="Basic and acidic residues" evidence="7">
    <location>
        <begin position="74"/>
        <end position="83"/>
    </location>
</feature>
<evidence type="ECO:0000313" key="9">
    <source>
        <dbReference type="Proteomes" id="UP000274082"/>
    </source>
</evidence>
<dbReference type="PANTHER" id="PTHR10552">
    <property type="entry name" value="U2 SMALL NUCLEAR RIBONUCLEOPROTEIN A"/>
    <property type="match status" value="1"/>
</dbReference>
<dbReference type="SUPFAM" id="SSF52058">
    <property type="entry name" value="L domain-like"/>
    <property type="match status" value="1"/>
</dbReference>
<comment type="similarity">
    <text evidence="5">Belongs to the U2 small nuclear ribonucleoprotein A family.</text>
</comment>
<dbReference type="VEuPathDB" id="TriTrypDB:LDHU3_34.5410"/>
<dbReference type="PANTHER" id="PTHR10552:SF6">
    <property type="entry name" value="U2 SMALL NUCLEAR RIBONUCLEOPROTEIN A"/>
    <property type="match status" value="1"/>
</dbReference>
<keyword evidence="3" id="KW-0677">Repeat</keyword>
<feature type="region of interest" description="Disordered" evidence="7">
    <location>
        <begin position="71"/>
        <end position="108"/>
    </location>
</feature>
<gene>
    <name evidence="8" type="ORF">LdCL_340041200</name>
</gene>
<keyword evidence="6" id="KW-0175">Coiled coil</keyword>
<dbReference type="AlphaFoldDB" id="A0A3S7X8A9"/>
<evidence type="ECO:0000256" key="3">
    <source>
        <dbReference type="ARBA" id="ARBA00022737"/>
    </source>
</evidence>
<sequence>MSSVTLSSAVRANPRLVSSSLDKMTCNAQGITVVDIYPSVLSALTAKGAPVSVAESVRVFVQAARCSRRAQRLSTEDNGDRVQHRPAASPGPAVTTGVGSSNSPVEKEKSAANEDSYLNCFNVGIAMSLHTVLLSRNRISSLLGIVQFRHCVCLSLLGNRIRTIEDCEPLAMLPDLQYLSLEYNPVTRLPHYRAHLLRICSWPQELSPSTCRLRKLDSAAVTTAELKHAALCLLRESALLPELLYRMQLLAFLVDIENRQRLHRELRLRGHVLHDLGEQASVELLLERGVAHALSRVGVAGAAHMARQLVRDHRRLCATSPSPSENSSAHLARAQAPHAHTHTGVTEEKGVCEAVDEKSGRAADVRTTRVTNFASDTIDPSEIASVSTVSSCSLLSSTSSSGASVLQSLSHLLASKELDWSRRSLRRADATEAAATCKAWSKDAFRQTIVSLDIRLCTLLLRISSVSGQTLTSHDVDRLCGVWLHAVSHCTPAEAAEVNATGPRRLVVEFGAVATERKSTKRRGASEGQVAMKQREASLSTVVTGRTPMGTVAPVETSIKDALEKESRSLSSTSPSPPQLEHRDAHDVTRDCTQISMTSLSSDAALLPRDAVPLPTTRSRADPTQPSMPNRETTGSTDARAALHAIAQDSASLKASARAETIYAFEALARGRCKRRAFQQWCSALRQRWQTRIATAYIREKVSDGAAANIRSPSWGGLLAQVTYVERKRGFFTVWRRRAQLHRDCRTQRLRRVWNLLREKAAASSILRVRCEKASALVAQHMRDAAFRTWKSKAEKRASERCTAARRRIFAEEPRSTDAFLALASLTPVMAHLAARTPSPRITVLRRTLADALTPRRKTCTTAVEAPSVTSVPDEVLSDTPAAAAASPAIMSVWRHVAALERRACSPHASASVSDKEVQHGRYVCSSSDEEAGLSAVGASPTPGVSVSSDTATPFVGVTSPEWVQQPQPRCGAARAGALLSGPSGELSPPPAMRMLFSPEPRGQNAGLSGCSHTVDAATVQPRALQPSPAQLPLARAHARPSAVVLVPPVKSTSYRFYGSSKPSRLPSTAAARRAIVQSSSTTEVEAAPGDVDSPYPAADVEALVERARQLEIDRDHLIETLRSLHLSQQKHCTQERPQPLHAASTADSVLLPSSAPPAPSFTVAEQLEGRCASLEKEVHRLEKFVLALQDERHQLLDNMKRSMFRYRA</sequence>
<dbReference type="InterPro" id="IPR032675">
    <property type="entry name" value="LRR_dom_sf"/>
</dbReference>
<proteinExistence type="inferred from homology"/>
<evidence type="ECO:0000256" key="5">
    <source>
        <dbReference type="ARBA" id="ARBA00024196"/>
    </source>
</evidence>
<dbReference type="Gene3D" id="3.80.10.10">
    <property type="entry name" value="Ribonuclease Inhibitor"/>
    <property type="match status" value="1"/>
</dbReference>
<dbReference type="OrthoDB" id="433501at2759"/>
<evidence type="ECO:0000256" key="6">
    <source>
        <dbReference type="SAM" id="Coils"/>
    </source>
</evidence>
<feature type="coiled-coil region" evidence="6">
    <location>
        <begin position="1165"/>
        <end position="1192"/>
    </location>
</feature>
<feature type="compositionally biased region" description="Polar residues" evidence="7">
    <location>
        <begin position="319"/>
        <end position="329"/>
    </location>
</feature>
<dbReference type="GO" id="GO:0030620">
    <property type="term" value="F:U2 snRNA binding"/>
    <property type="evidence" value="ECO:0007669"/>
    <property type="project" value="InterPro"/>
</dbReference>
<feature type="region of interest" description="Disordered" evidence="7">
    <location>
        <begin position="563"/>
        <end position="587"/>
    </location>
</feature>
<dbReference type="GO" id="GO:0000398">
    <property type="term" value="P:mRNA splicing, via spliceosome"/>
    <property type="evidence" value="ECO:0007669"/>
    <property type="project" value="InterPro"/>
</dbReference>
<comment type="subcellular location">
    <subcellularLocation>
        <location evidence="1">Nucleus</location>
    </subcellularLocation>
</comment>
<keyword evidence="4" id="KW-0539">Nucleus</keyword>
<dbReference type="Proteomes" id="UP000274082">
    <property type="component" value="Chromosome 34"/>
</dbReference>
<evidence type="ECO:0000256" key="7">
    <source>
        <dbReference type="SAM" id="MobiDB-lite"/>
    </source>
</evidence>
<evidence type="ECO:0000256" key="1">
    <source>
        <dbReference type="ARBA" id="ARBA00004123"/>
    </source>
</evidence>
<feature type="region of interest" description="Disordered" evidence="7">
    <location>
        <begin position="517"/>
        <end position="538"/>
    </location>
</feature>
<protein>
    <recommendedName>
        <fullName evidence="10">Leucine-rich repeat family protein</fullName>
    </recommendedName>
</protein>
<dbReference type="VEuPathDB" id="TriTrypDB:LdBPK_343230.1"/>
<keyword evidence="2" id="KW-0433">Leucine-rich repeat</keyword>
<feature type="compositionally biased region" description="Polar residues" evidence="7">
    <location>
        <begin position="616"/>
        <end position="635"/>
    </location>
</feature>
<feature type="region of interest" description="Disordered" evidence="7">
    <location>
        <begin position="614"/>
        <end position="635"/>
    </location>
</feature>
<dbReference type="InterPro" id="IPR044640">
    <property type="entry name" value="RU2A"/>
</dbReference>